<evidence type="ECO:0000256" key="1">
    <source>
        <dbReference type="SAM" id="MobiDB-lite"/>
    </source>
</evidence>
<reference evidence="3 4" key="1">
    <citation type="submission" date="2007-06" db="EMBL/GenBank/DDBJ databases">
        <authorList>
            <person name="Shimkets L."/>
            <person name="Ferriera S."/>
            <person name="Johnson J."/>
            <person name="Kravitz S."/>
            <person name="Beeson K."/>
            <person name="Sutton G."/>
            <person name="Rogers Y.-H."/>
            <person name="Friedman R."/>
            <person name="Frazier M."/>
            <person name="Venter J.C."/>
        </authorList>
    </citation>
    <scope>NUCLEOTIDE SEQUENCE [LARGE SCALE GENOMIC DNA]</scope>
    <source>
        <strain evidence="3 4">SIR-1</strain>
    </source>
</reference>
<keyword evidence="4" id="KW-1185">Reference proteome</keyword>
<dbReference type="STRING" id="391625.PPSIR1_20704"/>
<dbReference type="GO" id="GO:0005737">
    <property type="term" value="C:cytoplasm"/>
    <property type="evidence" value="ECO:0007669"/>
    <property type="project" value="TreeGrafter"/>
</dbReference>
<feature type="domain" description="CobW/HypB/UreG nucleotide-binding" evidence="2">
    <location>
        <begin position="3"/>
        <end position="181"/>
    </location>
</feature>
<dbReference type="InterPro" id="IPR003495">
    <property type="entry name" value="CobW/HypB/UreG_nucleotide-bd"/>
</dbReference>
<feature type="compositionally biased region" description="Basic and acidic residues" evidence="1">
    <location>
        <begin position="215"/>
        <end position="231"/>
    </location>
</feature>
<gene>
    <name evidence="3" type="ORF">PPSIR1_20704</name>
</gene>
<organism evidence="3 4">
    <name type="scientific">Plesiocystis pacifica SIR-1</name>
    <dbReference type="NCBI Taxonomy" id="391625"/>
    <lineage>
        <taxon>Bacteria</taxon>
        <taxon>Pseudomonadati</taxon>
        <taxon>Myxococcota</taxon>
        <taxon>Polyangia</taxon>
        <taxon>Nannocystales</taxon>
        <taxon>Nannocystaceae</taxon>
        <taxon>Plesiocystis</taxon>
    </lineage>
</organism>
<evidence type="ECO:0000259" key="2">
    <source>
        <dbReference type="Pfam" id="PF02492"/>
    </source>
</evidence>
<protein>
    <recommendedName>
        <fullName evidence="2">CobW/HypB/UreG nucleotide-binding domain-containing protein</fullName>
    </recommendedName>
</protein>
<dbReference type="PANTHER" id="PTHR13748">
    <property type="entry name" value="COBW-RELATED"/>
    <property type="match status" value="1"/>
</dbReference>
<dbReference type="Gene3D" id="3.40.50.300">
    <property type="entry name" value="P-loop containing nucleotide triphosphate hydrolases"/>
    <property type="match status" value="1"/>
</dbReference>
<dbReference type="PANTHER" id="PTHR13748:SF46">
    <property type="entry name" value="ZINC CHAPERONE YEIR"/>
    <property type="match status" value="1"/>
</dbReference>
<sequence length="359" mass="39309">MNLIAGPLGAGKTTVINHLLESRPPGEKWAVLVNEYGLVGLDAALIGDDRQAPGPDAGRVEIREVAGGCICCTAGFVFEAYLVLLLQGRPDRLLIEPTGLAALSGILDTLARPGIRESVDVRSVVCLLDPSTLERDLEREEVRDQYEAADVLLASRSDLASEAQLEAFEGWARGLFPPKPFIGRVEQGRLPLELLDHVQGRGAGRSPGNVVAGHPPRDHDHSHAHAHDHDHHHDHHHHAPEPEPTCDADTPIIQRSHRSPLASTLGWICWEELVFDAERVHRWLLDLSKQPGTRRTKAVLRTTQGWRGFNCAGEVEEVRATGHRRDSRLELVIESDTPPDPAELEAGLRACLISSPARA</sequence>
<dbReference type="EMBL" id="ABCS01000014">
    <property type="protein sequence ID" value="EDM80086.1"/>
    <property type="molecule type" value="Genomic_DNA"/>
</dbReference>
<evidence type="ECO:0000313" key="3">
    <source>
        <dbReference type="EMBL" id="EDM80086.1"/>
    </source>
</evidence>
<evidence type="ECO:0000313" key="4">
    <source>
        <dbReference type="Proteomes" id="UP000005801"/>
    </source>
</evidence>
<feature type="region of interest" description="Disordered" evidence="1">
    <location>
        <begin position="199"/>
        <end position="251"/>
    </location>
</feature>
<dbReference type="Proteomes" id="UP000005801">
    <property type="component" value="Unassembled WGS sequence"/>
</dbReference>
<dbReference type="eggNOG" id="COG0523">
    <property type="taxonomic scope" value="Bacteria"/>
</dbReference>
<dbReference type="InterPro" id="IPR051316">
    <property type="entry name" value="Zinc-reg_GTPase_activator"/>
</dbReference>
<name>A6G2B7_9BACT</name>
<proteinExistence type="predicted"/>
<dbReference type="CDD" id="cd03112">
    <property type="entry name" value="CobW-like"/>
    <property type="match status" value="1"/>
</dbReference>
<dbReference type="AlphaFoldDB" id="A6G2B7"/>
<dbReference type="Pfam" id="PF02492">
    <property type="entry name" value="cobW"/>
    <property type="match status" value="1"/>
</dbReference>
<comment type="caution">
    <text evidence="3">The sequence shown here is derived from an EMBL/GenBank/DDBJ whole genome shotgun (WGS) entry which is preliminary data.</text>
</comment>
<dbReference type="SUPFAM" id="SSF52540">
    <property type="entry name" value="P-loop containing nucleoside triphosphate hydrolases"/>
    <property type="match status" value="1"/>
</dbReference>
<accession>A6G2B7</accession>
<dbReference type="InterPro" id="IPR027417">
    <property type="entry name" value="P-loop_NTPase"/>
</dbReference>